<accession>A0A5Q3QAJ1</accession>
<dbReference type="EMBL" id="CP045929">
    <property type="protein sequence ID" value="QGK68629.1"/>
    <property type="molecule type" value="Genomic_DNA"/>
</dbReference>
<proteinExistence type="predicted"/>
<name>A0A5Q3QAJ1_9PSEU</name>
<evidence type="ECO:0000313" key="3">
    <source>
        <dbReference type="Proteomes" id="UP000371041"/>
    </source>
</evidence>
<feature type="compositionally biased region" description="Pro residues" evidence="1">
    <location>
        <begin position="106"/>
        <end position="121"/>
    </location>
</feature>
<evidence type="ECO:0000256" key="1">
    <source>
        <dbReference type="SAM" id="MobiDB-lite"/>
    </source>
</evidence>
<sequence length="159" mass="16624">MNVVRVASVIVAVMVVSAAVWALSSPRDVGMERPAQPLLTAVPTPEPQEKGDTDGRDPVNDPLAYTDSGTGPGGVAPDEREIAGEPPTPRGAGAQDGQQFERFTPEPLPTFTPQPRYPSNPGPSGLPELGGEEFQTCLDVVGKMDLGLIFECLRGDGGS</sequence>
<keyword evidence="3" id="KW-1185">Reference proteome</keyword>
<dbReference type="Proteomes" id="UP000371041">
    <property type="component" value="Chromosome"/>
</dbReference>
<dbReference type="AlphaFoldDB" id="A0A5Q3QAJ1"/>
<dbReference type="RefSeq" id="WP_154075238.1">
    <property type="nucleotide sequence ID" value="NZ_CP045929.1"/>
</dbReference>
<evidence type="ECO:0000313" key="2">
    <source>
        <dbReference type="EMBL" id="QGK68629.1"/>
    </source>
</evidence>
<protein>
    <submittedName>
        <fullName evidence="2">Uncharacterized protein</fullName>
    </submittedName>
</protein>
<organism evidence="2 3">
    <name type="scientific">Allosaccharopolyspora coralli</name>
    <dbReference type="NCBI Taxonomy" id="2665642"/>
    <lineage>
        <taxon>Bacteria</taxon>
        <taxon>Bacillati</taxon>
        <taxon>Actinomycetota</taxon>
        <taxon>Actinomycetes</taxon>
        <taxon>Pseudonocardiales</taxon>
        <taxon>Pseudonocardiaceae</taxon>
        <taxon>Allosaccharopolyspora</taxon>
    </lineage>
</organism>
<reference evidence="3" key="1">
    <citation type="submission" date="2019-11" db="EMBL/GenBank/DDBJ databases">
        <title>The complete genome sequence of Saccharopolyspora sp. E2A.</title>
        <authorList>
            <person name="Zhang G."/>
        </authorList>
    </citation>
    <scope>NUCLEOTIDE SEQUENCE [LARGE SCALE GENOMIC DNA]</scope>
    <source>
        <strain evidence="3">E2A</strain>
    </source>
</reference>
<feature type="compositionally biased region" description="Basic and acidic residues" evidence="1">
    <location>
        <begin position="47"/>
        <end position="59"/>
    </location>
</feature>
<feature type="region of interest" description="Disordered" evidence="1">
    <location>
        <begin position="37"/>
        <end position="131"/>
    </location>
</feature>
<dbReference type="KEGG" id="sace:GIY23_02820"/>
<gene>
    <name evidence="2" type="ORF">GIY23_02820</name>
</gene>
<feature type="compositionally biased region" description="Low complexity" evidence="1">
    <location>
        <begin position="122"/>
        <end position="131"/>
    </location>
</feature>